<dbReference type="Proteomes" id="UP000054560">
    <property type="component" value="Unassembled WGS sequence"/>
</dbReference>
<protein>
    <submittedName>
        <fullName evidence="2">Uncharacterized protein</fullName>
    </submittedName>
</protein>
<evidence type="ECO:0000256" key="1">
    <source>
        <dbReference type="SAM" id="MobiDB-lite"/>
    </source>
</evidence>
<dbReference type="SUPFAM" id="SSF57997">
    <property type="entry name" value="Tropomyosin"/>
    <property type="match status" value="1"/>
</dbReference>
<dbReference type="AlphaFoldDB" id="A0A0L0F5R8"/>
<dbReference type="RefSeq" id="XP_014145848.1">
    <property type="nucleotide sequence ID" value="XM_014290373.1"/>
</dbReference>
<dbReference type="GeneID" id="25916014"/>
<evidence type="ECO:0000313" key="2">
    <source>
        <dbReference type="EMBL" id="KNC71946.1"/>
    </source>
</evidence>
<organism evidence="2 3">
    <name type="scientific">Sphaeroforma arctica JP610</name>
    <dbReference type="NCBI Taxonomy" id="667725"/>
    <lineage>
        <taxon>Eukaryota</taxon>
        <taxon>Ichthyosporea</taxon>
        <taxon>Ichthyophonida</taxon>
        <taxon>Sphaeroforma</taxon>
    </lineage>
</organism>
<dbReference type="Gene3D" id="1.10.287.1490">
    <property type="match status" value="1"/>
</dbReference>
<keyword evidence="3" id="KW-1185">Reference proteome</keyword>
<accession>A0A0L0F5R8</accession>
<dbReference type="EMBL" id="KQ247829">
    <property type="protein sequence ID" value="KNC71946.1"/>
    <property type="molecule type" value="Genomic_DNA"/>
</dbReference>
<name>A0A0L0F5R8_9EUKA</name>
<reference evidence="2 3" key="1">
    <citation type="submission" date="2011-02" db="EMBL/GenBank/DDBJ databases">
        <title>The Genome Sequence of Sphaeroforma arctica JP610.</title>
        <authorList>
            <consortium name="The Broad Institute Genome Sequencing Platform"/>
            <person name="Russ C."/>
            <person name="Cuomo C."/>
            <person name="Young S.K."/>
            <person name="Zeng Q."/>
            <person name="Gargeya S."/>
            <person name="Alvarado L."/>
            <person name="Berlin A."/>
            <person name="Chapman S.B."/>
            <person name="Chen Z."/>
            <person name="Freedman E."/>
            <person name="Gellesch M."/>
            <person name="Goldberg J."/>
            <person name="Griggs A."/>
            <person name="Gujja S."/>
            <person name="Heilman E."/>
            <person name="Heiman D."/>
            <person name="Howarth C."/>
            <person name="Mehta T."/>
            <person name="Neiman D."/>
            <person name="Pearson M."/>
            <person name="Roberts A."/>
            <person name="Saif S."/>
            <person name="Shea T."/>
            <person name="Shenoy N."/>
            <person name="Sisk P."/>
            <person name="Stolte C."/>
            <person name="Sykes S."/>
            <person name="White J."/>
            <person name="Yandava C."/>
            <person name="Burger G."/>
            <person name="Gray M.W."/>
            <person name="Holland P.W.H."/>
            <person name="King N."/>
            <person name="Lang F.B.F."/>
            <person name="Roger A.J."/>
            <person name="Ruiz-Trillo I."/>
            <person name="Haas B."/>
            <person name="Nusbaum C."/>
            <person name="Birren B."/>
        </authorList>
    </citation>
    <scope>NUCLEOTIDE SEQUENCE [LARGE SCALE GENOMIC DNA]</scope>
    <source>
        <strain evidence="2 3">JP610</strain>
    </source>
</reference>
<gene>
    <name evidence="2" type="ORF">SARC_15510</name>
</gene>
<evidence type="ECO:0000313" key="3">
    <source>
        <dbReference type="Proteomes" id="UP000054560"/>
    </source>
</evidence>
<feature type="region of interest" description="Disordered" evidence="1">
    <location>
        <begin position="1"/>
        <end position="33"/>
    </location>
</feature>
<proteinExistence type="predicted"/>
<feature type="non-terminal residue" evidence="2">
    <location>
        <position position="1"/>
    </location>
</feature>
<sequence>AAATQAEGQGDGLTRERDELQSALTDAQERVDTLETTLESSKAAFADLETQKQSLEDRLSSLDTELSNSSAFTAETKAAVVQAQEERDSALAERDSVSHALTTAEERVTALQAELEGLKVLFGLIWYYTGV</sequence>